<keyword evidence="1" id="KW-0472">Membrane</keyword>
<evidence type="ECO:0008006" key="4">
    <source>
        <dbReference type="Google" id="ProtNLM"/>
    </source>
</evidence>
<name>A0ABN2PDN5_9ACTN</name>
<accession>A0ABN2PDN5</accession>
<gene>
    <name evidence="2" type="ORF">GCM10009737_18970</name>
</gene>
<feature type="transmembrane region" description="Helical" evidence="1">
    <location>
        <begin position="84"/>
        <end position="107"/>
    </location>
</feature>
<evidence type="ECO:0000313" key="2">
    <source>
        <dbReference type="EMBL" id="GAA1917746.1"/>
    </source>
</evidence>
<protein>
    <recommendedName>
        <fullName evidence="4">DUF4307 domain-containing protein</fullName>
    </recommendedName>
</protein>
<evidence type="ECO:0000256" key="1">
    <source>
        <dbReference type="SAM" id="Phobius"/>
    </source>
</evidence>
<evidence type="ECO:0000313" key="3">
    <source>
        <dbReference type="Proteomes" id="UP001501612"/>
    </source>
</evidence>
<dbReference type="Pfam" id="PF14155">
    <property type="entry name" value="DUF4307"/>
    <property type="match status" value="1"/>
</dbReference>
<keyword evidence="3" id="KW-1185">Reference proteome</keyword>
<reference evidence="2 3" key="1">
    <citation type="journal article" date="2019" name="Int. J. Syst. Evol. Microbiol.">
        <title>The Global Catalogue of Microorganisms (GCM) 10K type strain sequencing project: providing services to taxonomists for standard genome sequencing and annotation.</title>
        <authorList>
            <consortium name="The Broad Institute Genomics Platform"/>
            <consortium name="The Broad Institute Genome Sequencing Center for Infectious Disease"/>
            <person name="Wu L."/>
            <person name="Ma J."/>
        </authorList>
    </citation>
    <scope>NUCLEOTIDE SEQUENCE [LARGE SCALE GENOMIC DNA]</scope>
    <source>
        <strain evidence="2 3">JCM 14046</strain>
    </source>
</reference>
<feature type="transmembrane region" description="Helical" evidence="1">
    <location>
        <begin position="12"/>
        <end position="33"/>
    </location>
</feature>
<proteinExistence type="predicted"/>
<dbReference type="EMBL" id="BAAAMY010000004">
    <property type="protein sequence ID" value="GAA1917746.1"/>
    <property type="molecule type" value="Genomic_DNA"/>
</dbReference>
<keyword evidence="1" id="KW-0812">Transmembrane</keyword>
<sequence length="200" mass="20988">MGRGTAGRGRGVGVGALVVLPVGPVGLALRLGGRVLVHASRLWRAADARVFAPVRAGWDDGGVDTSDTRLQERYGAPRLSARRVGVSALVAVGVVAAVWLAWVTLAYSAPDVRSKLVGWDIADDRTATAVLNVSIDPGVVATCRVRAVSEDHSVVGEVGFELDGDDFDGTGRIEQVVRTERRATALESLGCTTPGQPRPR</sequence>
<comment type="caution">
    <text evidence="2">The sequence shown here is derived from an EMBL/GenBank/DDBJ whole genome shotgun (WGS) entry which is preliminary data.</text>
</comment>
<keyword evidence="1" id="KW-1133">Transmembrane helix</keyword>
<dbReference type="Proteomes" id="UP001501612">
    <property type="component" value="Unassembled WGS sequence"/>
</dbReference>
<organism evidence="2 3">
    <name type="scientific">Nocardioides lentus</name>
    <dbReference type="NCBI Taxonomy" id="338077"/>
    <lineage>
        <taxon>Bacteria</taxon>
        <taxon>Bacillati</taxon>
        <taxon>Actinomycetota</taxon>
        <taxon>Actinomycetes</taxon>
        <taxon>Propionibacteriales</taxon>
        <taxon>Nocardioidaceae</taxon>
        <taxon>Nocardioides</taxon>
    </lineage>
</organism>
<dbReference type="InterPro" id="IPR025443">
    <property type="entry name" value="DUF4307"/>
</dbReference>